<proteinExistence type="predicted"/>
<protein>
    <recommendedName>
        <fullName evidence="3">Endonuclease/exonuclease/phosphatase domain-containing protein</fullName>
    </recommendedName>
</protein>
<dbReference type="OrthoDB" id="3067660at2759"/>
<evidence type="ECO:0000313" key="2">
    <source>
        <dbReference type="Proteomes" id="UP000245383"/>
    </source>
</evidence>
<evidence type="ECO:0008006" key="3">
    <source>
        <dbReference type="Google" id="ProtNLM"/>
    </source>
</evidence>
<gene>
    <name evidence="1" type="ORF">BB561_000556</name>
</gene>
<comment type="caution">
    <text evidence="1">The sequence shown here is derived from an EMBL/GenBank/DDBJ whole genome shotgun (WGS) entry which is preliminary data.</text>
</comment>
<organism evidence="1 2">
    <name type="scientific">Smittium simulii</name>
    <dbReference type="NCBI Taxonomy" id="133385"/>
    <lineage>
        <taxon>Eukaryota</taxon>
        <taxon>Fungi</taxon>
        <taxon>Fungi incertae sedis</taxon>
        <taxon>Zoopagomycota</taxon>
        <taxon>Kickxellomycotina</taxon>
        <taxon>Harpellomycetes</taxon>
        <taxon>Harpellales</taxon>
        <taxon>Legeriomycetaceae</taxon>
        <taxon>Smittium</taxon>
    </lineage>
</organism>
<sequence>MSISKVSNSSGSHYNEIKVGRMFDHILYRQFNYYPYYCTTFHTVDLSDHIPIQAERNIKSTINQQKSSKITSKDVDLADDTTLNSRNNTKCDFISHNITQSYYECNNIITWEKVKIAFKATPNNKAAGISTIPSIIWKLVQQEANPTTNFSKLTFKLINLLYNNNNYRTM</sequence>
<dbReference type="Proteomes" id="UP000245383">
    <property type="component" value="Unassembled WGS sequence"/>
</dbReference>
<name>A0A2T9YYQ7_9FUNG</name>
<accession>A0A2T9YYQ7</accession>
<dbReference type="AlphaFoldDB" id="A0A2T9YYQ7"/>
<dbReference type="SUPFAM" id="SSF56219">
    <property type="entry name" value="DNase I-like"/>
    <property type="match status" value="1"/>
</dbReference>
<dbReference type="InterPro" id="IPR036691">
    <property type="entry name" value="Endo/exonu/phosph_ase_sf"/>
</dbReference>
<reference evidence="1 2" key="1">
    <citation type="journal article" date="2018" name="MBio">
        <title>Comparative Genomics Reveals the Core Gene Toolbox for the Fungus-Insect Symbiosis.</title>
        <authorList>
            <person name="Wang Y."/>
            <person name="Stata M."/>
            <person name="Wang W."/>
            <person name="Stajich J.E."/>
            <person name="White M.M."/>
            <person name="Moncalvo J.M."/>
        </authorList>
    </citation>
    <scope>NUCLEOTIDE SEQUENCE [LARGE SCALE GENOMIC DNA]</scope>
    <source>
        <strain evidence="1 2">SWE-8-4</strain>
    </source>
</reference>
<keyword evidence="2" id="KW-1185">Reference proteome</keyword>
<dbReference type="EMBL" id="MBFR01000012">
    <property type="protein sequence ID" value="PVU97449.1"/>
    <property type="molecule type" value="Genomic_DNA"/>
</dbReference>
<evidence type="ECO:0000313" key="1">
    <source>
        <dbReference type="EMBL" id="PVU97449.1"/>
    </source>
</evidence>